<dbReference type="Pfam" id="PF13365">
    <property type="entry name" value="Trypsin_2"/>
    <property type="match status" value="1"/>
</dbReference>
<dbReference type="KEGG" id="osu:NT6N_39180"/>
<dbReference type="InterPro" id="IPR009003">
    <property type="entry name" value="Peptidase_S1_PA"/>
</dbReference>
<feature type="signal peptide" evidence="4">
    <location>
        <begin position="1"/>
        <end position="23"/>
    </location>
</feature>
<evidence type="ECO:0000256" key="2">
    <source>
        <dbReference type="ARBA" id="ARBA00022801"/>
    </source>
</evidence>
<dbReference type="Gene3D" id="2.30.42.10">
    <property type="match status" value="1"/>
</dbReference>
<accession>A0AAT9FSG4</accession>
<evidence type="ECO:0000313" key="7">
    <source>
        <dbReference type="EMBL" id="BDS08878.1"/>
    </source>
</evidence>
<dbReference type="GO" id="GO:0006508">
    <property type="term" value="P:proteolysis"/>
    <property type="evidence" value="ECO:0007669"/>
    <property type="project" value="UniProtKB-KW"/>
</dbReference>
<dbReference type="AlphaFoldDB" id="A0AAT9FSG4"/>
<evidence type="ECO:0000256" key="4">
    <source>
        <dbReference type="SAM" id="SignalP"/>
    </source>
</evidence>
<dbReference type="InterPro" id="IPR001478">
    <property type="entry name" value="PDZ"/>
</dbReference>
<evidence type="ECO:0000259" key="5">
    <source>
        <dbReference type="Pfam" id="PF13180"/>
    </source>
</evidence>
<evidence type="ECO:0000259" key="6">
    <source>
        <dbReference type="Pfam" id="PF17815"/>
    </source>
</evidence>
<keyword evidence="3" id="KW-0720">Serine protease</keyword>
<keyword evidence="4" id="KW-0732">Signal</keyword>
<sequence>MRKTSLVIGLSLASLLSVGNLFAQQTTPLAPLPEPAKATPPTNGIYSSIVRIEAATQVPDYREPWKAGRFSGGIGTGFLIGPNKFLTNAHVVSNARRLLITVHGSPQKHPARILHIAHDCDLALLEVEDFTPFKGLEYLEIGLVPKLETQVRVIGYPVGGNRISVTRGVVSRIDFSSYSHSRSDQHLVVQIDAAINPGNSGGPVLQNGRVVGVAFQGLRSADNTGYMIPTPVVKRFLTDIKDGHYDHYVDIGISEFPMFNPAMRKKFGLTGNSPGVLVAAVTPDGPCDGVLENNDILTAINGNTVDGAGNILIDGEKVNMNEIVERKFAGDTIQLQITRNGQVMEKTATLKPFPPARMYSVQYGVNPRFTTFAGLVFQPLDRNLYAAHSFTNTRVRRLFAHYIDEAIFKERKDIVILTRVLSDPVNTHVSNHVGTAIESINGEKITTLDQVHQLLHPEKMPEFFIIKCEGVPRPIIVPGSKALEASERTMRNYGIGTAYRLEQ</sequence>
<dbReference type="InterPro" id="IPR001940">
    <property type="entry name" value="Peptidase_S1C"/>
</dbReference>
<dbReference type="SUPFAM" id="SSF50156">
    <property type="entry name" value="PDZ domain-like"/>
    <property type="match status" value="1"/>
</dbReference>
<dbReference type="PRINTS" id="PR00834">
    <property type="entry name" value="PROTEASES2C"/>
</dbReference>
<dbReference type="Gene3D" id="3.20.190.20">
    <property type="match status" value="1"/>
</dbReference>
<feature type="domain" description="Protease Do-like PDZ" evidence="6">
    <location>
        <begin position="362"/>
        <end position="497"/>
    </location>
</feature>
<gene>
    <name evidence="7" type="ORF">NT6N_39180</name>
</gene>
<keyword evidence="1 7" id="KW-0645">Protease</keyword>
<keyword evidence="2" id="KW-0378">Hydrolase</keyword>
<dbReference type="SUPFAM" id="SSF50494">
    <property type="entry name" value="Trypsin-like serine proteases"/>
    <property type="match status" value="1"/>
</dbReference>
<protein>
    <submittedName>
        <fullName evidence="7">Serine protease</fullName>
    </submittedName>
</protein>
<dbReference type="GO" id="GO:0004252">
    <property type="term" value="F:serine-type endopeptidase activity"/>
    <property type="evidence" value="ECO:0007669"/>
    <property type="project" value="InterPro"/>
</dbReference>
<feature type="chain" id="PRO_5043815204" evidence="4">
    <location>
        <begin position="24"/>
        <end position="503"/>
    </location>
</feature>
<dbReference type="Gene3D" id="2.40.10.10">
    <property type="entry name" value="Trypsin-like serine proteases"/>
    <property type="match status" value="2"/>
</dbReference>
<dbReference type="InterPro" id="IPR036034">
    <property type="entry name" value="PDZ_sf"/>
</dbReference>
<dbReference type="Pfam" id="PF13180">
    <property type="entry name" value="PDZ_2"/>
    <property type="match status" value="1"/>
</dbReference>
<dbReference type="InterPro" id="IPR043504">
    <property type="entry name" value="Peptidase_S1_PA_chymotrypsin"/>
</dbReference>
<dbReference type="PANTHER" id="PTHR45980:SF9">
    <property type="entry name" value="PROTEASE DO-LIKE 10, MITOCHONDRIAL-RELATED"/>
    <property type="match status" value="1"/>
</dbReference>
<dbReference type="InterPro" id="IPR041517">
    <property type="entry name" value="DEGP_PDZ"/>
</dbReference>
<proteinExistence type="predicted"/>
<dbReference type="InterPro" id="IPR046449">
    <property type="entry name" value="DEGP_PDZ_sf"/>
</dbReference>
<name>A0AAT9FSG4_9BACT</name>
<dbReference type="EMBL" id="AP026866">
    <property type="protein sequence ID" value="BDS08878.1"/>
    <property type="molecule type" value="Genomic_DNA"/>
</dbReference>
<evidence type="ECO:0000256" key="1">
    <source>
        <dbReference type="ARBA" id="ARBA00022670"/>
    </source>
</evidence>
<feature type="domain" description="PDZ" evidence="5">
    <location>
        <begin position="269"/>
        <end position="345"/>
    </location>
</feature>
<evidence type="ECO:0000256" key="3">
    <source>
        <dbReference type="ARBA" id="ARBA00022825"/>
    </source>
</evidence>
<organism evidence="7">
    <name type="scientific">Oceaniferula spumae</name>
    <dbReference type="NCBI Taxonomy" id="2979115"/>
    <lineage>
        <taxon>Bacteria</taxon>
        <taxon>Pseudomonadati</taxon>
        <taxon>Verrucomicrobiota</taxon>
        <taxon>Verrucomicrobiia</taxon>
        <taxon>Verrucomicrobiales</taxon>
        <taxon>Verrucomicrobiaceae</taxon>
        <taxon>Oceaniferula</taxon>
    </lineage>
</organism>
<dbReference type="PANTHER" id="PTHR45980">
    <property type="match status" value="1"/>
</dbReference>
<dbReference type="Pfam" id="PF17815">
    <property type="entry name" value="PDZ_3"/>
    <property type="match status" value="1"/>
</dbReference>
<reference evidence="7" key="1">
    <citation type="submission" date="2024-07" db="EMBL/GenBank/DDBJ databases">
        <title>Complete genome sequence of Verrucomicrobiaceae bacterium NT6N.</title>
        <authorList>
            <person name="Huang C."/>
            <person name="Takami H."/>
            <person name="Hamasaki K."/>
        </authorList>
    </citation>
    <scope>NUCLEOTIDE SEQUENCE</scope>
    <source>
        <strain evidence="7">NT6N</strain>
    </source>
</reference>